<comment type="caution">
    <text evidence="2">The sequence shown here is derived from an EMBL/GenBank/DDBJ whole genome shotgun (WGS) entry which is preliminary data.</text>
</comment>
<protein>
    <submittedName>
        <fullName evidence="2">Uncharacterized protein</fullName>
    </submittedName>
</protein>
<reference evidence="2 3" key="1">
    <citation type="journal article" date="2020" name="ISME J.">
        <title>Uncovering the hidden diversity of litter-decomposition mechanisms in mushroom-forming fungi.</title>
        <authorList>
            <person name="Floudas D."/>
            <person name="Bentzer J."/>
            <person name="Ahren D."/>
            <person name="Johansson T."/>
            <person name="Persson P."/>
            <person name="Tunlid A."/>
        </authorList>
    </citation>
    <scope>NUCLEOTIDE SEQUENCE [LARGE SCALE GENOMIC DNA]</scope>
    <source>
        <strain evidence="2 3">CBS 406.79</strain>
    </source>
</reference>
<evidence type="ECO:0000313" key="2">
    <source>
        <dbReference type="EMBL" id="KAF5344057.1"/>
    </source>
</evidence>
<organism evidence="2 3">
    <name type="scientific">Collybiopsis confluens</name>
    <dbReference type="NCBI Taxonomy" id="2823264"/>
    <lineage>
        <taxon>Eukaryota</taxon>
        <taxon>Fungi</taxon>
        <taxon>Dikarya</taxon>
        <taxon>Basidiomycota</taxon>
        <taxon>Agaricomycotina</taxon>
        <taxon>Agaricomycetes</taxon>
        <taxon>Agaricomycetidae</taxon>
        <taxon>Agaricales</taxon>
        <taxon>Marasmiineae</taxon>
        <taxon>Omphalotaceae</taxon>
        <taxon>Collybiopsis</taxon>
    </lineage>
</organism>
<feature type="region of interest" description="Disordered" evidence="1">
    <location>
        <begin position="97"/>
        <end position="118"/>
    </location>
</feature>
<sequence length="778" mass="85977">MASLAQLGPSLNDLLDCWNALRDYFEGTTRIDACENVLQAKYPDWRVKDEELRITFEDIMQQEPDDNNSDIIRLIDQRINQFSANLLLNIEQYDNDSDDSLISPPPSTQISSDSDSPVSAAGTFRVIARKLALSSQEFGVSPADILPSSPTQPSPFSVVHSNPIQSSASSSASKLPESYEQQIIRYRQEQDRIWVNTFMFMWAEGSVPYPPKDAADREYRKLLTKQYFAAALTAIVEGSEVPEVPELVKDSFKALAISSVALQKIDESTPSASQNIDESARAPSTVVSCPSASQPVVPLPKPRTKSALKVPSSAAKASLSTAKAPLFAARAPSFAVPSQSSSSPSLTKRSFKDYKAQLQERRDKAPLPPSAPAPTTTEKQAQASSPPSLPAPLPPTVDPLSSAVPHSALPHPPRVIATVIDENSRLRSYKGRVGSVFDSAGLLVTSPNMDVIHAPIHLCETRMRRNFSFGKDDPLWWPQPFYFPVGHLAVIPLPTETPLYHLRFAWYSPRPDRDFLPVSGSSLMGTGNILSIVVKDISGMCQELLQQIPILCPEHRRDPVITQTKAQIRRYLERLPMRGTCDEMFHLLSCTQRSFLELYSRIQWLTEWVPRHSEDMELSYEADPSIIGAFTDNLDAAATLYKVGIPVWVVRPKSALERIKVLQLVGALDKNANHHLPIRGSLKPLDVSDASPRHSVIYTGLSGQITRYVRMSGFLSQRFNHSVLGLATDANAVEYIAPPVQRAGQSLLYQAASHSRQFAGRLSFHRFYSPDVGTLKGS</sequence>
<keyword evidence="3" id="KW-1185">Reference proteome</keyword>
<feature type="region of interest" description="Disordered" evidence="1">
    <location>
        <begin position="359"/>
        <end position="409"/>
    </location>
</feature>
<dbReference type="AlphaFoldDB" id="A0A8H5CLL6"/>
<feature type="compositionally biased region" description="Polar residues" evidence="1">
    <location>
        <begin position="285"/>
        <end position="294"/>
    </location>
</feature>
<feature type="compositionally biased region" description="Pro residues" evidence="1">
    <location>
        <begin position="387"/>
        <end position="397"/>
    </location>
</feature>
<feature type="region of interest" description="Disordered" evidence="1">
    <location>
        <begin position="268"/>
        <end position="308"/>
    </location>
</feature>
<feature type="compositionally biased region" description="Polar residues" evidence="1">
    <location>
        <begin position="108"/>
        <end position="117"/>
    </location>
</feature>
<evidence type="ECO:0000313" key="3">
    <source>
        <dbReference type="Proteomes" id="UP000518752"/>
    </source>
</evidence>
<name>A0A8H5CLL6_9AGAR</name>
<dbReference type="OrthoDB" id="2991415at2759"/>
<accession>A0A8H5CLL6</accession>
<feature type="compositionally biased region" description="Low complexity" evidence="1">
    <location>
        <begin position="373"/>
        <end position="386"/>
    </location>
</feature>
<feature type="compositionally biased region" description="Polar residues" evidence="1">
    <location>
        <begin position="268"/>
        <end position="277"/>
    </location>
</feature>
<dbReference type="EMBL" id="JAACJN010000420">
    <property type="protein sequence ID" value="KAF5344057.1"/>
    <property type="molecule type" value="Genomic_DNA"/>
</dbReference>
<evidence type="ECO:0000256" key="1">
    <source>
        <dbReference type="SAM" id="MobiDB-lite"/>
    </source>
</evidence>
<proteinExistence type="predicted"/>
<dbReference type="Proteomes" id="UP000518752">
    <property type="component" value="Unassembled WGS sequence"/>
</dbReference>
<gene>
    <name evidence="2" type="ORF">D9757_015496</name>
</gene>